<dbReference type="EMBL" id="JAFIQS020000008">
    <property type="protein sequence ID" value="KAH9478372.1"/>
    <property type="molecule type" value="Genomic_DNA"/>
</dbReference>
<gene>
    <name evidence="1" type="ORF">JR316_0008826</name>
</gene>
<name>A0ACB8GSH0_PSICU</name>
<evidence type="ECO:0000313" key="1">
    <source>
        <dbReference type="EMBL" id="KAH9478372.1"/>
    </source>
</evidence>
<keyword evidence="2" id="KW-1185">Reference proteome</keyword>
<protein>
    <submittedName>
        <fullName evidence="1">Uncharacterized protein</fullName>
    </submittedName>
</protein>
<organism evidence="1 2">
    <name type="scientific">Psilocybe cubensis</name>
    <name type="common">Psychedelic mushroom</name>
    <name type="synonym">Stropharia cubensis</name>
    <dbReference type="NCBI Taxonomy" id="181762"/>
    <lineage>
        <taxon>Eukaryota</taxon>
        <taxon>Fungi</taxon>
        <taxon>Dikarya</taxon>
        <taxon>Basidiomycota</taxon>
        <taxon>Agaricomycotina</taxon>
        <taxon>Agaricomycetes</taxon>
        <taxon>Agaricomycetidae</taxon>
        <taxon>Agaricales</taxon>
        <taxon>Agaricineae</taxon>
        <taxon>Strophariaceae</taxon>
        <taxon>Psilocybe</taxon>
    </lineage>
</organism>
<proteinExistence type="predicted"/>
<comment type="caution">
    <text evidence="1">The sequence shown here is derived from an EMBL/GenBank/DDBJ whole genome shotgun (WGS) entry which is preliminary data.</text>
</comment>
<sequence length="191" mass="20702">MMNIFSLAVAFLLSHAFVACTPIKSGTLESRSAQTCADPSLATLFVSSFSHTRTAHLIEVLTITVDYQSTIGTADVYDIQNPSFLAWATPQPFTVPIHQIKRGDGEDFIFLPEVNGTVPSVSGWSTEGVTAYAYATQVCGSVPLLSVFNSATSDHWWTTNAADHARLVATGRWVDAGVPFYVLPLPYDNEP</sequence>
<reference evidence="1" key="1">
    <citation type="submission" date="2021-10" db="EMBL/GenBank/DDBJ databases">
        <title>Psilocybe cubensis genome.</title>
        <authorList>
            <person name="Mckernan K.J."/>
            <person name="Crawford S."/>
            <person name="Trippe A."/>
            <person name="Kane L.T."/>
            <person name="Mclaughlin S."/>
        </authorList>
    </citation>
    <scope>NUCLEOTIDE SEQUENCE</scope>
    <source>
        <strain evidence="1">MGC-MH-2018</strain>
    </source>
</reference>
<accession>A0ACB8GSH0</accession>
<evidence type="ECO:0000313" key="2">
    <source>
        <dbReference type="Proteomes" id="UP000664032"/>
    </source>
</evidence>
<dbReference type="Proteomes" id="UP000664032">
    <property type="component" value="Unassembled WGS sequence"/>
</dbReference>